<feature type="domain" description="EF-hand" evidence="12">
    <location>
        <begin position="197"/>
        <end position="232"/>
    </location>
</feature>
<evidence type="ECO:0000256" key="6">
    <source>
        <dbReference type="ARBA" id="ARBA00022837"/>
    </source>
</evidence>
<comment type="subunit">
    <text evidence="10">Interacts with PCSK6 (immature form including the propeptide); probably involved in the maturation and the secretion of PCSK6.</text>
</comment>
<dbReference type="SMART" id="SM00054">
    <property type="entry name" value="EFh"/>
    <property type="match status" value="4"/>
</dbReference>
<evidence type="ECO:0000256" key="11">
    <source>
        <dbReference type="ARBA" id="ARBA00072696"/>
    </source>
</evidence>
<proteinExistence type="predicted"/>
<reference evidence="13" key="1">
    <citation type="submission" date="2015-07" db="EMBL/GenBank/DDBJ databases">
        <title>MeaNS - Measles Nucleotide Surveillance Program.</title>
        <authorList>
            <person name="Tran T."/>
            <person name="Druce J."/>
        </authorList>
    </citation>
    <scope>NUCLEOTIDE SEQUENCE</scope>
    <source>
        <strain evidence="13">UCB-OBI-ISO-001</strain>
        <tissue evidence="13">Gonad</tissue>
    </source>
</reference>
<gene>
    <name evidence="13" type="ORF">OCBIM_22020215mg</name>
</gene>
<dbReference type="FunFam" id="1.10.238.10:FF:000104">
    <property type="entry name" value="calumenin isoform X1"/>
    <property type="match status" value="1"/>
</dbReference>
<comment type="subcellular location">
    <subcellularLocation>
        <location evidence="1">Endoplasmic reticulum lumen</location>
    </subcellularLocation>
</comment>
<evidence type="ECO:0000256" key="3">
    <source>
        <dbReference type="ARBA" id="ARBA00022729"/>
    </source>
</evidence>
<dbReference type="PROSITE" id="PS50222">
    <property type="entry name" value="EF_HAND_2"/>
    <property type="match status" value="3"/>
</dbReference>
<evidence type="ECO:0000256" key="10">
    <source>
        <dbReference type="ARBA" id="ARBA00063143"/>
    </source>
</evidence>
<dbReference type="PANTHER" id="PTHR10827">
    <property type="entry name" value="RETICULOCALBIN"/>
    <property type="match status" value="1"/>
</dbReference>
<dbReference type="Gene3D" id="1.10.238.10">
    <property type="entry name" value="EF-hand"/>
    <property type="match status" value="2"/>
</dbReference>
<feature type="domain" description="EF-hand" evidence="12">
    <location>
        <begin position="76"/>
        <end position="111"/>
    </location>
</feature>
<evidence type="ECO:0000259" key="12">
    <source>
        <dbReference type="PROSITE" id="PS50222"/>
    </source>
</evidence>
<evidence type="ECO:0000256" key="2">
    <source>
        <dbReference type="ARBA" id="ARBA00022723"/>
    </source>
</evidence>
<dbReference type="Pfam" id="PF13202">
    <property type="entry name" value="EF-hand_5"/>
    <property type="match status" value="1"/>
</dbReference>
<dbReference type="Pfam" id="PF13499">
    <property type="entry name" value="EF-hand_7"/>
    <property type="match status" value="2"/>
</dbReference>
<name>A0A0L8FIB5_OCTBM</name>
<keyword evidence="8" id="KW-0143">Chaperone</keyword>
<evidence type="ECO:0000256" key="4">
    <source>
        <dbReference type="ARBA" id="ARBA00022737"/>
    </source>
</evidence>
<dbReference type="OrthoDB" id="293868at2759"/>
<dbReference type="PROSITE" id="PS00018">
    <property type="entry name" value="EF_HAND_1"/>
    <property type="match status" value="5"/>
</dbReference>
<evidence type="ECO:0000256" key="7">
    <source>
        <dbReference type="ARBA" id="ARBA00023180"/>
    </source>
</evidence>
<comment type="function">
    <text evidence="9">Probable molecular chaperone assisting protein biosynthesis and transport in the endoplasmic reticulum. Required for the proper biosynthesis and transport of pulmonary surfactant-associated protein A/SP-A, pulmonary surfactant-associated protein D/SP-D and the lipid transporter ABCA3. By regulating both the proper expression and the degradation through the endoplasmic reticulum-associated protein degradation pathway of these proteins plays a crucial role in pulmonary surfactant homeostasis. Has an anti-fibrotic activity by negatively regulating the secretion of type I and type III collagens. This calcium-binding protein also transiently associates with immature PCSK6 and regulates its secretion.</text>
</comment>
<evidence type="ECO:0000256" key="8">
    <source>
        <dbReference type="ARBA" id="ARBA00023186"/>
    </source>
</evidence>
<evidence type="ECO:0000256" key="1">
    <source>
        <dbReference type="ARBA" id="ARBA00004319"/>
    </source>
</evidence>
<evidence type="ECO:0000313" key="13">
    <source>
        <dbReference type="EMBL" id="KOF63131.1"/>
    </source>
</evidence>
<feature type="domain" description="EF-hand" evidence="12">
    <location>
        <begin position="278"/>
        <end position="313"/>
    </location>
</feature>
<dbReference type="InterPro" id="IPR011992">
    <property type="entry name" value="EF-hand-dom_pair"/>
</dbReference>
<dbReference type="EMBL" id="KQ431541">
    <property type="protein sequence ID" value="KOF63131.1"/>
    <property type="molecule type" value="Genomic_DNA"/>
</dbReference>
<dbReference type="InterPro" id="IPR018247">
    <property type="entry name" value="EF_Hand_1_Ca_BS"/>
</dbReference>
<organism evidence="13">
    <name type="scientific">Octopus bimaculoides</name>
    <name type="common">California two-spotted octopus</name>
    <dbReference type="NCBI Taxonomy" id="37653"/>
    <lineage>
        <taxon>Eukaryota</taxon>
        <taxon>Metazoa</taxon>
        <taxon>Spiralia</taxon>
        <taxon>Lophotrochozoa</taxon>
        <taxon>Mollusca</taxon>
        <taxon>Cephalopoda</taxon>
        <taxon>Coleoidea</taxon>
        <taxon>Octopodiformes</taxon>
        <taxon>Octopoda</taxon>
        <taxon>Incirrata</taxon>
        <taxon>Octopodidae</taxon>
        <taxon>Octopus</taxon>
    </lineage>
</organism>
<keyword evidence="2" id="KW-0479">Metal-binding</keyword>
<dbReference type="AlphaFoldDB" id="A0A0L8FIB5"/>
<dbReference type="GO" id="GO:0005788">
    <property type="term" value="C:endoplasmic reticulum lumen"/>
    <property type="evidence" value="ECO:0007669"/>
    <property type="project" value="UniProtKB-SubCell"/>
</dbReference>
<dbReference type="GO" id="GO:0005509">
    <property type="term" value="F:calcium ion binding"/>
    <property type="evidence" value="ECO:0007669"/>
    <property type="project" value="InterPro"/>
</dbReference>
<keyword evidence="4" id="KW-0677">Repeat</keyword>
<dbReference type="SUPFAM" id="SSF47473">
    <property type="entry name" value="EF-hand"/>
    <property type="match status" value="2"/>
</dbReference>
<dbReference type="InterPro" id="IPR002048">
    <property type="entry name" value="EF_hand_dom"/>
</dbReference>
<keyword evidence="7" id="KW-0325">Glycoprotein</keyword>
<evidence type="ECO:0000256" key="9">
    <source>
        <dbReference type="ARBA" id="ARBA00056975"/>
    </source>
</evidence>
<keyword evidence="5" id="KW-0256">Endoplasmic reticulum</keyword>
<accession>A0A0L8FIB5</accession>
<dbReference type="EMBL" id="KQ431541">
    <property type="protein sequence ID" value="KOF63130.1"/>
    <property type="molecule type" value="Genomic_DNA"/>
</dbReference>
<dbReference type="PANTHER" id="PTHR10827:SF52">
    <property type="entry name" value="IP16409P"/>
    <property type="match status" value="1"/>
</dbReference>
<dbReference type="CDD" id="cd16226">
    <property type="entry name" value="EFh_CREC_Calumenin_like"/>
    <property type="match status" value="1"/>
</dbReference>
<protein>
    <recommendedName>
        <fullName evidence="11">Reticulocalbin-3</fullName>
    </recommendedName>
</protein>
<dbReference type="STRING" id="37653.A0A0L8FIB5"/>
<dbReference type="GO" id="GO:0015031">
    <property type="term" value="P:protein transport"/>
    <property type="evidence" value="ECO:0007669"/>
    <property type="project" value="UniProtKB-ARBA"/>
</dbReference>
<keyword evidence="3" id="KW-0732">Signal</keyword>
<evidence type="ECO:0000256" key="5">
    <source>
        <dbReference type="ARBA" id="ARBA00022824"/>
    </source>
</evidence>
<sequence length="328" mass="39030">MLSSQEIMKYYTFFVTIFLFATTLCSTIPKPKDRTIDKKLSDIDHETNGVHNPDYDHEAILGKDDAKDFDQLSPEQSKEKLGKIVDKMDKDRDGYVTEEELKNWIKYVQDKYIINDSNERWKEYEFQDTDKLDWETFKKKTYGFTEEDIKPTDEKAVYKEMITRDKRRWTYADLDKDNHLTKTEFMHFLHPEEAEHMRDIVVLETLEDIDKDKDGKVSLEEYITDIYGNEDEDDEDEDDPDWVNEEKEQFHNFRDKNKDGFLDKAEVTEWLIPEEFNHLDTEVNHLVRTSDVDQDGKLSKNEILDKYDLFVGSQATDFGEALKSHDEF</sequence>
<keyword evidence="6" id="KW-0106">Calcium</keyword>